<proteinExistence type="predicted"/>
<accession>A0A0F5I5H9</accession>
<protein>
    <submittedName>
        <fullName evidence="2">Acetyltransferase</fullName>
    </submittedName>
</protein>
<organism evidence="2 3">
    <name type="scientific">Bacillus thermotolerans</name>
    <name type="common">Quasibacillus thermotolerans</name>
    <dbReference type="NCBI Taxonomy" id="1221996"/>
    <lineage>
        <taxon>Bacteria</taxon>
        <taxon>Bacillati</taxon>
        <taxon>Bacillota</taxon>
        <taxon>Bacilli</taxon>
        <taxon>Bacillales</taxon>
        <taxon>Bacillaceae</taxon>
        <taxon>Bacillus</taxon>
    </lineage>
</organism>
<dbReference type="OrthoDB" id="9795206at2"/>
<gene>
    <name evidence="2" type="ORF">QY95_00977</name>
</gene>
<name>A0A0F5I5H9_BACTR</name>
<evidence type="ECO:0000259" key="1">
    <source>
        <dbReference type="PROSITE" id="PS51186"/>
    </source>
</evidence>
<sequence>MIISNENITLRAIEVEDMELLKELINDPNIERMVVGWSFPVSTYQQINWINNLKNDNKNIRYIIDVQETGAVGVASLTSIDFKNGTATVNIKLKKDDSARKKGIGYKAITMLSKYAFNELNLNCLVANILAYNIASQKLFEKCGFSFEGVLRNRVFKNASYQDLHSYSLLRSDFRND</sequence>
<dbReference type="Gene3D" id="3.40.630.30">
    <property type="match status" value="1"/>
</dbReference>
<dbReference type="EMBL" id="JWIR02000025">
    <property type="protein sequence ID" value="KKB40914.1"/>
    <property type="molecule type" value="Genomic_DNA"/>
</dbReference>
<dbReference type="Pfam" id="PF13302">
    <property type="entry name" value="Acetyltransf_3"/>
    <property type="match status" value="1"/>
</dbReference>
<dbReference type="PROSITE" id="PS51186">
    <property type="entry name" value="GNAT"/>
    <property type="match status" value="1"/>
</dbReference>
<dbReference type="PANTHER" id="PTHR43415">
    <property type="entry name" value="SPERMIDINE N(1)-ACETYLTRANSFERASE"/>
    <property type="match status" value="1"/>
</dbReference>
<evidence type="ECO:0000313" key="2">
    <source>
        <dbReference type="EMBL" id="KKB40914.1"/>
    </source>
</evidence>
<dbReference type="GO" id="GO:0016747">
    <property type="term" value="F:acyltransferase activity, transferring groups other than amino-acyl groups"/>
    <property type="evidence" value="ECO:0007669"/>
    <property type="project" value="InterPro"/>
</dbReference>
<dbReference type="AlphaFoldDB" id="A0A0F5I5H9"/>
<keyword evidence="3" id="KW-1185">Reference proteome</keyword>
<feature type="domain" description="N-acetyltransferase" evidence="1">
    <location>
        <begin position="8"/>
        <end position="168"/>
    </location>
</feature>
<reference evidence="2" key="1">
    <citation type="submission" date="2015-02" db="EMBL/GenBank/DDBJ databases">
        <title>Genome Assembly of Bacillaceae bacterium MTCC 8252.</title>
        <authorList>
            <person name="Verma A."/>
            <person name="Khatri I."/>
            <person name="Mual P."/>
            <person name="Subramanian S."/>
            <person name="Krishnamurthi S."/>
        </authorList>
    </citation>
    <scope>NUCLEOTIDE SEQUENCE [LARGE SCALE GENOMIC DNA]</scope>
    <source>
        <strain evidence="2">MTCC 8252</strain>
    </source>
</reference>
<dbReference type="InterPro" id="IPR016181">
    <property type="entry name" value="Acyl_CoA_acyltransferase"/>
</dbReference>
<dbReference type="STRING" id="1221996.QY95_00977"/>
<dbReference type="SUPFAM" id="SSF55729">
    <property type="entry name" value="Acyl-CoA N-acyltransferases (Nat)"/>
    <property type="match status" value="1"/>
</dbReference>
<dbReference type="RefSeq" id="WP_046133128.1">
    <property type="nucleotide sequence ID" value="NZ_JWIR02000025.1"/>
</dbReference>
<evidence type="ECO:0000313" key="3">
    <source>
        <dbReference type="Proteomes" id="UP000031563"/>
    </source>
</evidence>
<dbReference type="PANTHER" id="PTHR43415:SF3">
    <property type="entry name" value="GNAT-FAMILY ACETYLTRANSFERASE"/>
    <property type="match status" value="1"/>
</dbReference>
<dbReference type="Proteomes" id="UP000031563">
    <property type="component" value="Unassembled WGS sequence"/>
</dbReference>
<dbReference type="InterPro" id="IPR000182">
    <property type="entry name" value="GNAT_dom"/>
</dbReference>
<comment type="caution">
    <text evidence="2">The sequence shown here is derived from an EMBL/GenBank/DDBJ whole genome shotgun (WGS) entry which is preliminary data.</text>
</comment>